<evidence type="ECO:0000256" key="1">
    <source>
        <dbReference type="ARBA" id="ARBA00003413"/>
    </source>
</evidence>
<keyword evidence="3 5" id="KW-0378">Hydrolase</keyword>
<evidence type="ECO:0000259" key="6">
    <source>
        <dbReference type="Pfam" id="PF00149"/>
    </source>
</evidence>
<dbReference type="EC" id="3.6.1.41" evidence="5"/>
<comment type="caution">
    <text evidence="7">The sequence shown here is derived from an EMBL/GenBank/DDBJ whole genome shotgun (WGS) entry which is preliminary data.</text>
</comment>
<dbReference type="InterPro" id="IPR004617">
    <property type="entry name" value="ApaH"/>
</dbReference>
<keyword evidence="8" id="KW-1185">Reference proteome</keyword>
<dbReference type="NCBIfam" id="NF001204">
    <property type="entry name" value="PRK00166.1"/>
    <property type="match status" value="1"/>
</dbReference>
<dbReference type="EMBL" id="SZVP01000001">
    <property type="protein sequence ID" value="TMM47796.1"/>
    <property type="molecule type" value="Genomic_DNA"/>
</dbReference>
<dbReference type="InterPro" id="IPR004843">
    <property type="entry name" value="Calcineurin-like_PHP"/>
</dbReference>
<feature type="domain" description="Calcineurin-like phosphoesterase" evidence="6">
    <location>
        <begin position="4"/>
        <end position="142"/>
    </location>
</feature>
<evidence type="ECO:0000256" key="4">
    <source>
        <dbReference type="ARBA" id="ARBA00049417"/>
    </source>
</evidence>
<comment type="catalytic activity">
    <reaction evidence="4 5">
        <text>P(1),P(4)-bis(5'-adenosyl) tetraphosphate + H2O = 2 ADP + 2 H(+)</text>
        <dbReference type="Rhea" id="RHEA:24252"/>
        <dbReference type="ChEBI" id="CHEBI:15377"/>
        <dbReference type="ChEBI" id="CHEBI:15378"/>
        <dbReference type="ChEBI" id="CHEBI:58141"/>
        <dbReference type="ChEBI" id="CHEBI:456216"/>
        <dbReference type="EC" id="3.6.1.41"/>
    </reaction>
</comment>
<comment type="function">
    <text evidence="1 5">Hydrolyzes diadenosine 5',5'''-P1,P4-tetraphosphate to yield ADP.</text>
</comment>
<sequence length="286" mass="32124">MATYLVGDIQGCYNELAALLSHVNFNSKHDTLYLAGDLVARGPNSLETLRFVKSLGNSAKVVLGNHDLHLLAVHAGIKKAKKSDRLSALLTAPDINELMDWLAAQPLLQKIIDNPTDPTHTNIAKENYAYMSHAGISPQWQLADAIAQAKIIQTKLASNERKTWLALMYGEQPNSWHNAHTEVEKFRYSINAFTRMRFCFSDGSLEFTHKGSPKSLISTDNVMPWYELSATINNTAWVFGHWAALMGNTSHHNIYPLDTGCVWGNQLTMLRWHDKKYFKQAALTID</sequence>
<evidence type="ECO:0000256" key="2">
    <source>
        <dbReference type="ARBA" id="ARBA00005419"/>
    </source>
</evidence>
<evidence type="ECO:0000256" key="3">
    <source>
        <dbReference type="ARBA" id="ARBA00022801"/>
    </source>
</evidence>
<dbReference type="Gene3D" id="3.60.21.10">
    <property type="match status" value="1"/>
</dbReference>
<comment type="similarity">
    <text evidence="2 5">Belongs to the Ap4A hydrolase family.</text>
</comment>
<dbReference type="HAMAP" id="MF_00199">
    <property type="entry name" value="ApaH"/>
    <property type="match status" value="1"/>
</dbReference>
<evidence type="ECO:0000313" key="7">
    <source>
        <dbReference type="EMBL" id="TMM47796.1"/>
    </source>
</evidence>
<reference evidence="7 8" key="1">
    <citation type="submission" date="2019-05" db="EMBL/GenBank/DDBJ databases">
        <title>Colwellia ponticola sp. nov., isolated from seawater.</title>
        <authorList>
            <person name="Yoon J.-H."/>
        </authorList>
    </citation>
    <scope>NUCLEOTIDE SEQUENCE [LARGE SCALE GENOMIC DNA]</scope>
    <source>
        <strain evidence="7 8">OISW-25</strain>
    </source>
</reference>
<protein>
    <recommendedName>
        <fullName evidence="5">Bis(5'-nucleosyl)-tetraphosphatase, symmetrical</fullName>
        <ecNumber evidence="5">3.6.1.41</ecNumber>
    </recommendedName>
    <alternativeName>
        <fullName evidence="5">Ap4A hydrolase</fullName>
    </alternativeName>
    <alternativeName>
        <fullName evidence="5">Diadenosine 5',5'''-P1,P4-tetraphosphate pyrophosphohydrolase</fullName>
    </alternativeName>
    <alternativeName>
        <fullName evidence="5">Diadenosine tetraphosphatase</fullName>
    </alternativeName>
</protein>
<evidence type="ECO:0000256" key="5">
    <source>
        <dbReference type="HAMAP-Rule" id="MF_00199"/>
    </source>
</evidence>
<gene>
    <name evidence="5" type="primary">apaH</name>
    <name evidence="7" type="ORF">FCS21_02180</name>
</gene>
<dbReference type="Pfam" id="PF00149">
    <property type="entry name" value="Metallophos"/>
    <property type="match status" value="1"/>
</dbReference>
<dbReference type="GO" id="GO:0008803">
    <property type="term" value="F:bis(5'-nucleosyl)-tetraphosphatase (symmetrical) activity"/>
    <property type="evidence" value="ECO:0007669"/>
    <property type="project" value="UniProtKB-UniRule"/>
</dbReference>
<dbReference type="PANTHER" id="PTHR40942">
    <property type="match status" value="1"/>
</dbReference>
<dbReference type="InterPro" id="IPR029052">
    <property type="entry name" value="Metallo-depent_PP-like"/>
</dbReference>
<organism evidence="7 8">
    <name type="scientific">Colwellia ponticola</name>
    <dbReference type="NCBI Taxonomy" id="2304625"/>
    <lineage>
        <taxon>Bacteria</taxon>
        <taxon>Pseudomonadati</taxon>
        <taxon>Pseudomonadota</taxon>
        <taxon>Gammaproteobacteria</taxon>
        <taxon>Alteromonadales</taxon>
        <taxon>Colwelliaceae</taxon>
        <taxon>Colwellia</taxon>
    </lineage>
</organism>
<dbReference type="AlphaFoldDB" id="A0A8H2JPD3"/>
<dbReference type="CDD" id="cd07422">
    <property type="entry name" value="MPP_ApaH"/>
    <property type="match status" value="1"/>
</dbReference>
<dbReference type="OrthoDB" id="9807890at2"/>
<accession>A0A8H2JPD3</accession>
<name>A0A8H2JPD3_9GAMM</name>
<dbReference type="PANTHER" id="PTHR40942:SF4">
    <property type="entry name" value="CYTOCHROME C5"/>
    <property type="match status" value="1"/>
</dbReference>
<dbReference type="RefSeq" id="WP_138620327.1">
    <property type="nucleotide sequence ID" value="NZ_SZVP01000001.1"/>
</dbReference>
<dbReference type="SUPFAM" id="SSF56300">
    <property type="entry name" value="Metallo-dependent phosphatases"/>
    <property type="match status" value="1"/>
</dbReference>
<proteinExistence type="inferred from homology"/>
<dbReference type="PIRSF" id="PIRSF000903">
    <property type="entry name" value="B5n-ttraPtase_sm"/>
    <property type="match status" value="1"/>
</dbReference>
<evidence type="ECO:0000313" key="8">
    <source>
        <dbReference type="Proteomes" id="UP000307702"/>
    </source>
</evidence>
<dbReference type="NCBIfam" id="TIGR00668">
    <property type="entry name" value="apaH"/>
    <property type="match status" value="1"/>
</dbReference>
<dbReference type="Proteomes" id="UP000307702">
    <property type="component" value="Unassembled WGS sequence"/>
</dbReference>